<dbReference type="InterPro" id="IPR016024">
    <property type="entry name" value="ARM-type_fold"/>
</dbReference>
<feature type="domain" description="Endonuclease/exonuclease/phosphatase" evidence="1">
    <location>
        <begin position="716"/>
        <end position="787"/>
    </location>
</feature>
<dbReference type="GO" id="GO:0006611">
    <property type="term" value="P:protein export from nucleus"/>
    <property type="evidence" value="ECO:0007669"/>
    <property type="project" value="InterPro"/>
</dbReference>
<sequence>MAADPAADSVAAAISAAMDWRSSPDARNAAFAYLESVKSGDVRALASTSFLLVRKHQASEIRLHGFKMLQIIDEATFNRNHARSNVNALRSHGGHVLETIRMKPKDITMYVLHLVRLRWEELSVAERNEFANLTINLLSEVIGPHEEWALKSQTAALVAEVVRREGVTLLNTLLPSIVSLSNTGPVEAELGSMILRWLPEDITVHNEDLEGDKRRALLRGLTEALPQILPLLYSLVEKHFVAALNEHTKQQMKLAKHHVGTVTAVLNAINAYAEWAPVTDLAKYGLIHGCGSLLSYSDFRLLACEFFKIVCQRMQPMAIDESEYEFGVCICETVVALGSSNMQCILVDGARTSHFLQQMLEYYQHYRIALHFQSLLFWLVALREPSKAKSVARVSGDTSPAGNLGSVGVSSTEKEKKGVSLFITDEIYSTLLDVSFKRMLKKSANSSSSLLELWNEELEGKSDFSNYRTKLLSLVICGNSNIFATSLLTLDLIRVIASQRPVIAAANIVQRINVVSGDANQTTKSPQDLDAMVGAQLGLETVVSAIFDGSGDYAKTDHEAKFQIHRTFEALLLSSACEPGLLQQLLSLKWTEPSLIVIHGHYLDSLGLYLRHYPDVVASVVNKLFELLTSLPITIQQQGPSNNSRQARLQICSSFIRISRAADKALLPHMKGHGPQWLSQKVHYPAHTQARVKEEGCDRLVRRVRRLAEPRRLRLGSWNVGSLTGKLRELVDAAVRRGVDILCVQETKWRGQKAKEVEDTGFKLWYTGTAANRNGVGILINKSLKYGVVDVKRRGDRIILVKLVVEDLESERDIYKMAKIRERKTRDIGQVKCIKDGAGQLLMKDEEIKHGWREYFDKLFNGENESSTIELDDSFDETSMRFVRRIQESEVKEALKRMKGGKVMGPDCIPIEVWKGLGDIAIVWLTKLFNLIFRANKMPEEWRRSILVPIYRGIKLMSHTMKLWERVIEHRLRRMTSVTKNQFGFMPGRSTMEAIFLWCGPYLVAARGEVYIGIQQQQEVLAWLLEPLNKTWTQVEWQTAYLSDPSGLTDMFADTQFMWSIYHTVTFFEKALKRSGTKRSTTAPQAAITTTTATGYLHPMSSHLSWILPPLLRLLRCIHALWAEPFAQSLTGEIKAAKSMTISEQASLLGETSKPTKGQVAPADGLLDVQREGESKENNIRNWLRGVRDSGYNLIGLAATLGEAFFRCIDGSSVILALMENVQVMEFRHLRQLMHLAVVPLVKYCPAKLWQIWTANLLQPIFVHCQQALDYSWSSLLREGRAKVPDSFGNLSGSELKVEVMEEKLLRDLTREVCSVLWVLALPGLNSGLPSLEQLGPVNRIDSSLKSLESFASSSLTGFLMLNVGTALPALRITVEVFSWTDSEAVTKGLSVELNAVVSAELIGLCREIYLYLSDKDPAPKQDGADQLLVKVEEIKHRPNLTWEESVKRDLKDWSITKELAMDRGAWKLAIHVPEP</sequence>
<dbReference type="PANTHER" id="PTHR11223:SF3">
    <property type="entry name" value="EXPORTIN-5"/>
    <property type="match status" value="1"/>
</dbReference>
<dbReference type="InterPro" id="IPR045478">
    <property type="entry name" value="Exportin-5_C"/>
</dbReference>
<dbReference type="SUPFAM" id="SSF48371">
    <property type="entry name" value="ARM repeat"/>
    <property type="match status" value="1"/>
</dbReference>
<dbReference type="GO" id="GO:0042565">
    <property type="term" value="C:RNA nuclear export complex"/>
    <property type="evidence" value="ECO:0007669"/>
    <property type="project" value="TreeGrafter"/>
</dbReference>
<evidence type="ECO:0000259" key="3">
    <source>
        <dbReference type="Pfam" id="PF19273"/>
    </source>
</evidence>
<dbReference type="Gene3D" id="1.25.10.10">
    <property type="entry name" value="Leucine-rich Repeat Variant"/>
    <property type="match status" value="4"/>
</dbReference>
<organism evidence="4">
    <name type="scientific">Aegilops tauschii</name>
    <name type="common">Tausch's goatgrass</name>
    <name type="synonym">Aegilops squarrosa</name>
    <dbReference type="NCBI Taxonomy" id="37682"/>
    <lineage>
        <taxon>Eukaryota</taxon>
        <taxon>Viridiplantae</taxon>
        <taxon>Streptophyta</taxon>
        <taxon>Embryophyta</taxon>
        <taxon>Tracheophyta</taxon>
        <taxon>Spermatophyta</taxon>
        <taxon>Magnoliopsida</taxon>
        <taxon>Liliopsida</taxon>
        <taxon>Poales</taxon>
        <taxon>Poaceae</taxon>
        <taxon>BOP clade</taxon>
        <taxon>Pooideae</taxon>
        <taxon>Triticodae</taxon>
        <taxon>Triticeae</taxon>
        <taxon>Triticinae</taxon>
        <taxon>Aegilops</taxon>
    </lineage>
</organism>
<dbReference type="ExpressionAtlas" id="M8B655">
    <property type="expression patterns" value="baseline"/>
</dbReference>
<accession>M8B655</accession>
<evidence type="ECO:0000259" key="2">
    <source>
        <dbReference type="Pfam" id="PF08389"/>
    </source>
</evidence>
<dbReference type="InterPro" id="IPR013598">
    <property type="entry name" value="Exportin-1/Importin-b-like"/>
</dbReference>
<dbReference type="GO" id="GO:0003824">
    <property type="term" value="F:catalytic activity"/>
    <property type="evidence" value="ECO:0007669"/>
    <property type="project" value="InterPro"/>
</dbReference>
<evidence type="ECO:0000259" key="1">
    <source>
        <dbReference type="Pfam" id="PF03372"/>
    </source>
</evidence>
<dbReference type="Pfam" id="PF19273">
    <property type="entry name" value="Exportin-5"/>
    <property type="match status" value="2"/>
</dbReference>
<evidence type="ECO:0000313" key="4">
    <source>
        <dbReference type="EnsemblPlants" id="EMT09105"/>
    </source>
</evidence>
<dbReference type="InterPro" id="IPR011989">
    <property type="entry name" value="ARM-like"/>
</dbReference>
<protein>
    <submittedName>
        <fullName evidence="4">Putative RNA-directed DNA polymerase from transposon BS</fullName>
    </submittedName>
</protein>
<name>M8B655_AEGTA</name>
<dbReference type="Gene3D" id="3.60.10.10">
    <property type="entry name" value="Endonuclease/exonuclease/phosphatase"/>
    <property type="match status" value="1"/>
</dbReference>
<reference evidence="4" key="1">
    <citation type="submission" date="2015-06" db="UniProtKB">
        <authorList>
            <consortium name="EnsemblPlants"/>
        </authorList>
    </citation>
    <scope>IDENTIFICATION</scope>
</reference>
<dbReference type="Pfam" id="PF03372">
    <property type="entry name" value="Exo_endo_phos"/>
    <property type="match status" value="1"/>
</dbReference>
<dbReference type="InterPro" id="IPR045065">
    <property type="entry name" value="XPO1/5"/>
</dbReference>
<feature type="domain" description="Exportin-5 C-terminal" evidence="3">
    <location>
        <begin position="321"/>
        <end position="672"/>
    </location>
</feature>
<dbReference type="SUPFAM" id="SSF56219">
    <property type="entry name" value="DNase I-like"/>
    <property type="match status" value="1"/>
</dbReference>
<dbReference type="GO" id="GO:0005634">
    <property type="term" value="C:nucleus"/>
    <property type="evidence" value="ECO:0007669"/>
    <property type="project" value="TreeGrafter"/>
</dbReference>
<dbReference type="GO" id="GO:0005737">
    <property type="term" value="C:cytoplasm"/>
    <property type="evidence" value="ECO:0007669"/>
    <property type="project" value="TreeGrafter"/>
</dbReference>
<dbReference type="Pfam" id="PF08389">
    <property type="entry name" value="Xpo1"/>
    <property type="match status" value="1"/>
</dbReference>
<dbReference type="GO" id="GO:0005049">
    <property type="term" value="F:nuclear export signal receptor activity"/>
    <property type="evidence" value="ECO:0007669"/>
    <property type="project" value="InterPro"/>
</dbReference>
<proteinExistence type="predicted"/>
<dbReference type="InterPro" id="IPR036691">
    <property type="entry name" value="Endo/exonu/phosph_ase_sf"/>
</dbReference>
<dbReference type="InterPro" id="IPR005135">
    <property type="entry name" value="Endo/exonuclease/phosphatase"/>
</dbReference>
<dbReference type="PANTHER" id="PTHR11223">
    <property type="entry name" value="EXPORTIN 1/5"/>
    <property type="match status" value="1"/>
</dbReference>
<dbReference type="GO" id="GO:0006405">
    <property type="term" value="P:RNA export from nucleus"/>
    <property type="evidence" value="ECO:0007669"/>
    <property type="project" value="TreeGrafter"/>
</dbReference>
<dbReference type="GO" id="GO:0003723">
    <property type="term" value="F:RNA binding"/>
    <property type="evidence" value="ECO:0007669"/>
    <property type="project" value="TreeGrafter"/>
</dbReference>
<feature type="domain" description="Exportin-5 C-terminal" evidence="3">
    <location>
        <begin position="1012"/>
        <end position="1392"/>
    </location>
</feature>
<feature type="domain" description="Exportin-1/Importin-beta-like" evidence="2">
    <location>
        <begin position="148"/>
        <end position="306"/>
    </location>
</feature>
<dbReference type="EnsemblPlants" id="EMT09105">
    <property type="protein sequence ID" value="EMT09105"/>
    <property type="gene ID" value="F775_08663"/>
</dbReference>